<dbReference type="Pfam" id="PF07536">
    <property type="entry name" value="HWE_HK"/>
    <property type="match status" value="1"/>
</dbReference>
<dbReference type="Pfam" id="PF08448">
    <property type="entry name" value="PAS_4"/>
    <property type="match status" value="1"/>
</dbReference>
<dbReference type="InterPro" id="IPR000014">
    <property type="entry name" value="PAS"/>
</dbReference>
<dbReference type="Gene3D" id="2.10.70.100">
    <property type="match status" value="1"/>
</dbReference>
<evidence type="ECO:0000256" key="1">
    <source>
        <dbReference type="ARBA" id="ARBA00000085"/>
    </source>
</evidence>
<keyword evidence="9" id="KW-0677">Repeat</keyword>
<gene>
    <name evidence="17" type="ORF">Rumeso_01466</name>
</gene>
<feature type="domain" description="PAC" evidence="16">
    <location>
        <begin position="82"/>
        <end position="134"/>
    </location>
</feature>
<name>A0A017HT63_9RHOB</name>
<comment type="catalytic activity">
    <reaction evidence="1">
        <text>ATP + protein L-histidine = ADP + protein N-phospho-L-histidine.</text>
        <dbReference type="EC" id="2.7.13.3"/>
    </reaction>
</comment>
<dbReference type="EMBL" id="AOSK01000039">
    <property type="protein sequence ID" value="EYD76944.1"/>
    <property type="molecule type" value="Genomic_DNA"/>
</dbReference>
<keyword evidence="11" id="KW-0418">Kinase</keyword>
<dbReference type="Gene3D" id="3.30.565.10">
    <property type="entry name" value="Histidine kinase-like ATPase, C-terminal domain"/>
    <property type="match status" value="1"/>
</dbReference>
<dbReference type="GO" id="GO:0009881">
    <property type="term" value="F:photoreceptor activity"/>
    <property type="evidence" value="ECO:0007669"/>
    <property type="project" value="UniProtKB-KW"/>
</dbReference>
<evidence type="ECO:0000256" key="3">
    <source>
        <dbReference type="ARBA" id="ARBA00022543"/>
    </source>
</evidence>
<accession>A0A017HT63</accession>
<keyword evidence="8 17" id="KW-0808">Transferase</keyword>
<evidence type="ECO:0000256" key="9">
    <source>
        <dbReference type="ARBA" id="ARBA00022737"/>
    </source>
</evidence>
<dbReference type="SUPFAM" id="SSF55874">
    <property type="entry name" value="ATPase domain of HSP90 chaperone/DNA topoisomerase II/histidine kinase"/>
    <property type="match status" value="1"/>
</dbReference>
<evidence type="ECO:0000256" key="14">
    <source>
        <dbReference type="ARBA" id="ARBA00023026"/>
    </source>
</evidence>
<dbReference type="InterPro" id="IPR013655">
    <property type="entry name" value="PAS_fold_3"/>
</dbReference>
<protein>
    <recommendedName>
        <fullName evidence="2">histidine kinase</fullName>
        <ecNumber evidence="2">2.7.13.3</ecNumber>
    </recommendedName>
</protein>
<dbReference type="InterPro" id="IPR035965">
    <property type="entry name" value="PAS-like_dom_sf"/>
</dbReference>
<evidence type="ECO:0000256" key="13">
    <source>
        <dbReference type="ARBA" id="ARBA00022991"/>
    </source>
</evidence>
<dbReference type="Proteomes" id="UP000019666">
    <property type="component" value="Unassembled WGS sequence"/>
</dbReference>
<feature type="domain" description="PAC" evidence="16">
    <location>
        <begin position="210"/>
        <end position="261"/>
    </location>
</feature>
<dbReference type="GO" id="GO:0004673">
    <property type="term" value="F:protein histidine kinase activity"/>
    <property type="evidence" value="ECO:0007669"/>
    <property type="project" value="UniProtKB-EC"/>
</dbReference>
<dbReference type="PANTHER" id="PTHR41523">
    <property type="entry name" value="TWO-COMPONENT SYSTEM SENSOR PROTEIN"/>
    <property type="match status" value="1"/>
</dbReference>
<keyword evidence="4" id="KW-0597">Phosphoprotein</keyword>
<dbReference type="InterPro" id="IPR000700">
    <property type="entry name" value="PAS-assoc_C"/>
</dbReference>
<dbReference type="InterPro" id="IPR001610">
    <property type="entry name" value="PAC"/>
</dbReference>
<evidence type="ECO:0000256" key="15">
    <source>
        <dbReference type="ARBA" id="ARBA00023170"/>
    </source>
</evidence>
<evidence type="ECO:0000256" key="4">
    <source>
        <dbReference type="ARBA" id="ARBA00022553"/>
    </source>
</evidence>
<dbReference type="PROSITE" id="PS50113">
    <property type="entry name" value="PAC"/>
    <property type="match status" value="2"/>
</dbReference>
<keyword evidence="18" id="KW-1185">Reference proteome</keyword>
<dbReference type="AlphaFoldDB" id="A0A017HT63"/>
<organism evidence="17 18">
    <name type="scientific">Rubellimicrobium mesophilum DSM 19309</name>
    <dbReference type="NCBI Taxonomy" id="442562"/>
    <lineage>
        <taxon>Bacteria</taxon>
        <taxon>Pseudomonadati</taxon>
        <taxon>Pseudomonadota</taxon>
        <taxon>Alphaproteobacteria</taxon>
        <taxon>Rhodobacterales</taxon>
        <taxon>Roseobacteraceae</taxon>
        <taxon>Rubellimicrobium</taxon>
    </lineage>
</organism>
<evidence type="ECO:0000259" key="16">
    <source>
        <dbReference type="PROSITE" id="PS50113"/>
    </source>
</evidence>
<keyword evidence="10" id="KW-0547">Nucleotide-binding</keyword>
<comment type="caution">
    <text evidence="17">The sequence shown here is derived from an EMBL/GenBank/DDBJ whole genome shotgun (WGS) entry which is preliminary data.</text>
</comment>
<dbReference type="GO" id="GO:0008168">
    <property type="term" value="F:methyltransferase activity"/>
    <property type="evidence" value="ECO:0007669"/>
    <property type="project" value="UniProtKB-KW"/>
</dbReference>
<dbReference type="EC" id="2.7.13.3" evidence="2"/>
<evidence type="ECO:0000256" key="6">
    <source>
        <dbReference type="ARBA" id="ARBA00022630"/>
    </source>
</evidence>
<evidence type="ECO:0000256" key="7">
    <source>
        <dbReference type="ARBA" id="ARBA00022643"/>
    </source>
</evidence>
<sequence length="454" mass="48860">MSAGPPPGWLTERRALALLGATGHAHFRMSADWSVMHRLSGGGLLEDATGPLSGWIDRYVPPGQRPLVLGAVAEAVRTGAPFDLEHQARRSDGGLAWIRSRAVPILGPDGGIEEWLGASEDVTARHEAEDRRRESEERLGLALGVAELSTWDWNLVTGEIVWSEAYFHFYGYVPGEVTPSYEAWAARVHPEDLPAVEARIGQARDAGGPFEAEFRVLPGQGAMRWARAKGSFFGEDGRAARMIGVMQDVTAARAAEARQRLLMAELQHRVRNSLAVIRSIVRRSAQAATDLDDYVSHLEGRIEALARVQAAVTRAPGAGLDLEALLRDELRAAATAKGQVAFSGPPLRLPSRAAEMLGLAFHELTTNAIKHGALAGDAGTVTVAWSVEGDGPPRLRLRWSERAARPLGPPGPPGFGTELLDRMLAYNLGAEVETRRRPEGIVCDIALPLGDGPG</sequence>
<dbReference type="PANTHER" id="PTHR41523:SF7">
    <property type="entry name" value="HISTIDINE KINASE"/>
    <property type="match status" value="1"/>
</dbReference>
<evidence type="ECO:0000256" key="10">
    <source>
        <dbReference type="ARBA" id="ARBA00022741"/>
    </source>
</evidence>
<dbReference type="SUPFAM" id="SSF55785">
    <property type="entry name" value="PYP-like sensor domain (PAS domain)"/>
    <property type="match status" value="2"/>
</dbReference>
<evidence type="ECO:0000256" key="8">
    <source>
        <dbReference type="ARBA" id="ARBA00022679"/>
    </source>
</evidence>
<dbReference type="SMART" id="SM00086">
    <property type="entry name" value="PAC"/>
    <property type="match status" value="2"/>
</dbReference>
<keyword evidence="15" id="KW-0675">Receptor</keyword>
<proteinExistence type="predicted"/>
<keyword evidence="5" id="KW-0716">Sensory transduction</keyword>
<dbReference type="SMART" id="SM00911">
    <property type="entry name" value="HWE_HK"/>
    <property type="match status" value="1"/>
</dbReference>
<dbReference type="OrthoDB" id="489241at2"/>
<dbReference type="STRING" id="442562.Rumeso_01466"/>
<evidence type="ECO:0000256" key="11">
    <source>
        <dbReference type="ARBA" id="ARBA00022777"/>
    </source>
</evidence>
<keyword evidence="17" id="KW-0489">Methyltransferase</keyword>
<keyword evidence="3" id="KW-0600">Photoreceptor protein</keyword>
<evidence type="ECO:0000256" key="12">
    <source>
        <dbReference type="ARBA" id="ARBA00022840"/>
    </source>
</evidence>
<dbReference type="Pfam" id="PF08447">
    <property type="entry name" value="PAS_3"/>
    <property type="match status" value="1"/>
</dbReference>
<reference evidence="17 18" key="1">
    <citation type="submission" date="2013-02" db="EMBL/GenBank/DDBJ databases">
        <authorList>
            <person name="Fiebig A."/>
            <person name="Goeker M."/>
            <person name="Klenk H.-P.P."/>
        </authorList>
    </citation>
    <scope>NUCLEOTIDE SEQUENCE [LARGE SCALE GENOMIC DNA]</scope>
    <source>
        <strain evidence="17 18">DSM 19309</strain>
    </source>
</reference>
<dbReference type="RefSeq" id="WP_051521060.1">
    <property type="nucleotide sequence ID" value="NZ_KK088557.1"/>
</dbReference>
<keyword evidence="6" id="KW-0285">Flavoprotein</keyword>
<dbReference type="GO" id="GO:0005524">
    <property type="term" value="F:ATP binding"/>
    <property type="evidence" value="ECO:0007669"/>
    <property type="project" value="UniProtKB-KW"/>
</dbReference>
<keyword evidence="13" id="KW-0157">Chromophore</keyword>
<dbReference type="CDD" id="cd00130">
    <property type="entry name" value="PAS"/>
    <property type="match status" value="2"/>
</dbReference>
<evidence type="ECO:0000313" key="18">
    <source>
        <dbReference type="Proteomes" id="UP000019666"/>
    </source>
</evidence>
<dbReference type="Gene3D" id="3.30.450.20">
    <property type="entry name" value="PAS domain"/>
    <property type="match status" value="2"/>
</dbReference>
<evidence type="ECO:0000256" key="2">
    <source>
        <dbReference type="ARBA" id="ARBA00012438"/>
    </source>
</evidence>
<dbReference type="InterPro" id="IPR036890">
    <property type="entry name" value="HATPase_C_sf"/>
</dbReference>
<dbReference type="GO" id="GO:0032259">
    <property type="term" value="P:methylation"/>
    <property type="evidence" value="ECO:0007669"/>
    <property type="project" value="UniProtKB-KW"/>
</dbReference>
<evidence type="ECO:0000256" key="5">
    <source>
        <dbReference type="ARBA" id="ARBA00022606"/>
    </source>
</evidence>
<dbReference type="HOGENOM" id="CLU_000445_114_57_5"/>
<dbReference type="InterPro" id="IPR011102">
    <property type="entry name" value="Sig_transdc_His_kinase_HWE"/>
</dbReference>
<dbReference type="NCBIfam" id="TIGR00229">
    <property type="entry name" value="sensory_box"/>
    <property type="match status" value="1"/>
</dbReference>
<evidence type="ECO:0000313" key="17">
    <source>
        <dbReference type="EMBL" id="EYD76944.1"/>
    </source>
</evidence>
<keyword evidence="14" id="KW-0843">Virulence</keyword>
<keyword evidence="12" id="KW-0067">ATP-binding</keyword>
<dbReference type="InterPro" id="IPR013656">
    <property type="entry name" value="PAS_4"/>
</dbReference>
<keyword evidence="7" id="KW-0288">FMN</keyword>